<keyword evidence="2" id="KW-1185">Reference proteome</keyword>
<dbReference type="Proteomes" id="UP000324222">
    <property type="component" value="Unassembled WGS sequence"/>
</dbReference>
<reference evidence="1 2" key="1">
    <citation type="submission" date="2019-05" db="EMBL/GenBank/DDBJ databases">
        <title>Another draft genome of Portunus trituberculatus and its Hox gene families provides insights of decapod evolution.</title>
        <authorList>
            <person name="Jeong J.-H."/>
            <person name="Song I."/>
            <person name="Kim S."/>
            <person name="Choi T."/>
            <person name="Kim D."/>
            <person name="Ryu S."/>
            <person name="Kim W."/>
        </authorList>
    </citation>
    <scope>NUCLEOTIDE SEQUENCE [LARGE SCALE GENOMIC DNA]</scope>
    <source>
        <tissue evidence="1">Muscle</tissue>
    </source>
</reference>
<sequence length="55" mass="6573">MLPNQLYPAHLCWYFRKHSPWKHKIDRGLGSMVEAGLVRQWIQVRDKQKGRQING</sequence>
<dbReference type="OrthoDB" id="6373312at2759"/>
<dbReference type="EMBL" id="VSRR010144052">
    <property type="protein sequence ID" value="MPD05028.1"/>
    <property type="molecule type" value="Genomic_DNA"/>
</dbReference>
<evidence type="ECO:0000313" key="2">
    <source>
        <dbReference type="Proteomes" id="UP000324222"/>
    </source>
</evidence>
<dbReference type="AlphaFoldDB" id="A0A5B7KIC3"/>
<comment type="caution">
    <text evidence="1">The sequence shown here is derived from an EMBL/GenBank/DDBJ whole genome shotgun (WGS) entry which is preliminary data.</text>
</comment>
<gene>
    <name evidence="1" type="ORF">E2C01_100748</name>
</gene>
<dbReference type="SUPFAM" id="SSF53850">
    <property type="entry name" value="Periplasmic binding protein-like II"/>
    <property type="match status" value="1"/>
</dbReference>
<organism evidence="1 2">
    <name type="scientific">Portunus trituberculatus</name>
    <name type="common">Swimming crab</name>
    <name type="synonym">Neptunus trituberculatus</name>
    <dbReference type="NCBI Taxonomy" id="210409"/>
    <lineage>
        <taxon>Eukaryota</taxon>
        <taxon>Metazoa</taxon>
        <taxon>Ecdysozoa</taxon>
        <taxon>Arthropoda</taxon>
        <taxon>Crustacea</taxon>
        <taxon>Multicrustacea</taxon>
        <taxon>Malacostraca</taxon>
        <taxon>Eumalacostraca</taxon>
        <taxon>Eucarida</taxon>
        <taxon>Decapoda</taxon>
        <taxon>Pleocyemata</taxon>
        <taxon>Brachyura</taxon>
        <taxon>Eubrachyura</taxon>
        <taxon>Portunoidea</taxon>
        <taxon>Portunidae</taxon>
        <taxon>Portuninae</taxon>
        <taxon>Portunus</taxon>
    </lineage>
</organism>
<name>A0A5B7KIC3_PORTR</name>
<protein>
    <submittedName>
        <fullName evidence="1">Uncharacterized protein</fullName>
    </submittedName>
</protein>
<accession>A0A5B7KIC3</accession>
<proteinExistence type="predicted"/>
<evidence type="ECO:0000313" key="1">
    <source>
        <dbReference type="EMBL" id="MPD05028.1"/>
    </source>
</evidence>